<dbReference type="GeneID" id="95983813"/>
<feature type="compositionally biased region" description="Low complexity" evidence="1">
    <location>
        <begin position="179"/>
        <end position="195"/>
    </location>
</feature>
<feature type="region of interest" description="Disordered" evidence="1">
    <location>
        <begin position="128"/>
        <end position="218"/>
    </location>
</feature>
<keyword evidence="3" id="KW-1185">Reference proteome</keyword>
<sequence>MSEPDTLVTVRTALKAAAQLEDAAALHDDSGVDLGTLSYDMSASLQRQQDRIGAILASQAAQEATLGAILQDELEREDKLSALRRLQAEHQAELNAMLDRFQAHYDTSSNAARAAGVLPPGVMEGSLEFASSSGSATTRAGSEHRKGDGTPGSVGRKLPGSPESAAPAYAEQPTPPKAAEPTTPKARARHLAPAFPALPSPPFEYADPDDTDSASESSFMTAAETVRGASPPPPARFPRPAQHQTPYCYAWNWDYTCRDGPLCPRGARHACWNCFPAAEPSYHRARACPKGPSTGTFVLVP</sequence>
<evidence type="ECO:0000313" key="2">
    <source>
        <dbReference type="EMBL" id="KAL1411803.1"/>
    </source>
</evidence>
<reference evidence="2 3" key="1">
    <citation type="submission" date="2023-08" db="EMBL/GenBank/DDBJ databases">
        <title>Annotated Genome Sequence of Vanrija albida AlHP1.</title>
        <authorList>
            <person name="Herzog R."/>
        </authorList>
    </citation>
    <scope>NUCLEOTIDE SEQUENCE [LARGE SCALE GENOMIC DNA]</scope>
    <source>
        <strain evidence="2 3">AlHP1</strain>
    </source>
</reference>
<accession>A0ABR3QAP5</accession>
<proteinExistence type="predicted"/>
<dbReference type="RefSeq" id="XP_069211747.1">
    <property type="nucleotide sequence ID" value="XM_069351361.1"/>
</dbReference>
<name>A0ABR3QAP5_9TREE</name>
<dbReference type="EMBL" id="JBBXJM010000002">
    <property type="protein sequence ID" value="KAL1411803.1"/>
    <property type="molecule type" value="Genomic_DNA"/>
</dbReference>
<gene>
    <name evidence="2" type="ORF">Q8F55_002770</name>
</gene>
<evidence type="ECO:0000256" key="1">
    <source>
        <dbReference type="SAM" id="MobiDB-lite"/>
    </source>
</evidence>
<dbReference type="Proteomes" id="UP001565368">
    <property type="component" value="Unassembled WGS sequence"/>
</dbReference>
<evidence type="ECO:0000313" key="3">
    <source>
        <dbReference type="Proteomes" id="UP001565368"/>
    </source>
</evidence>
<organism evidence="2 3">
    <name type="scientific">Vanrija albida</name>
    <dbReference type="NCBI Taxonomy" id="181172"/>
    <lineage>
        <taxon>Eukaryota</taxon>
        <taxon>Fungi</taxon>
        <taxon>Dikarya</taxon>
        <taxon>Basidiomycota</taxon>
        <taxon>Agaricomycotina</taxon>
        <taxon>Tremellomycetes</taxon>
        <taxon>Trichosporonales</taxon>
        <taxon>Trichosporonaceae</taxon>
        <taxon>Vanrija</taxon>
    </lineage>
</organism>
<feature type="compositionally biased region" description="Low complexity" evidence="1">
    <location>
        <begin position="130"/>
        <end position="140"/>
    </location>
</feature>
<protein>
    <submittedName>
        <fullName evidence="2">Uncharacterized protein</fullName>
    </submittedName>
</protein>
<comment type="caution">
    <text evidence="2">The sequence shown here is derived from an EMBL/GenBank/DDBJ whole genome shotgun (WGS) entry which is preliminary data.</text>
</comment>